<protein>
    <submittedName>
        <fullName evidence="3">Uncharacterized protein</fullName>
    </submittedName>
</protein>
<evidence type="ECO:0000256" key="1">
    <source>
        <dbReference type="SAM" id="MobiDB-lite"/>
    </source>
</evidence>
<evidence type="ECO:0000313" key="2">
    <source>
        <dbReference type="Proteomes" id="UP000694866"/>
    </source>
</evidence>
<dbReference type="Proteomes" id="UP000694866">
    <property type="component" value="Unplaced"/>
</dbReference>
<reference evidence="3" key="1">
    <citation type="submission" date="2025-08" db="UniProtKB">
        <authorList>
            <consortium name="RefSeq"/>
        </authorList>
    </citation>
    <scope>IDENTIFICATION</scope>
    <source>
        <strain evidence="3">USDA-PBARC FA_bdor</strain>
        <tissue evidence="3">Whole organism</tissue>
    </source>
</reference>
<gene>
    <name evidence="3" type="primary">LOC105269627</name>
</gene>
<feature type="compositionally biased region" description="Basic and acidic residues" evidence="1">
    <location>
        <begin position="166"/>
        <end position="190"/>
    </location>
</feature>
<keyword evidence="2" id="KW-1185">Reference proteome</keyword>
<feature type="compositionally biased region" description="Basic residues" evidence="1">
    <location>
        <begin position="147"/>
        <end position="163"/>
    </location>
</feature>
<dbReference type="GeneID" id="105269627"/>
<evidence type="ECO:0000313" key="3">
    <source>
        <dbReference type="RefSeq" id="XP_011308328.1"/>
    </source>
</evidence>
<name>A0A9R1TFX0_9HYME</name>
<dbReference type="AlphaFoldDB" id="A0A9R1TFX0"/>
<sequence length="540" mass="61566">MSDESTPKFAIVHFFKEKTDEDKQVVELLPGLWLRKVEGEWTCYWPPAKDNKYILKWVRDEKIPQDDWIMCDELKILGWADDYESGLRRVNRALIQAENIVTESDKESVRSTVSRISRKRARELMKISSKRENSTDSSSDDSAPFMKKPKTRKLMKQKTKRSRMLLNHDSESEIEISKVQRDGKPEHSDDSTSTLENDSLLLKKNDVKSKINKTRKRSSSPTNHCDKTPKSSAFKASYFSHLNRSPQKISPQIRVGSGLSHNPAEILREIKNKREECAQDSGGCSKENTTNRDISFTTPKSRYSDLSGYGSLVKNAYTKARWREQAAQLEELRNAITDPELGAVTDFLAAKLDFRMDILGNKIDNAKRSMNYDFKAGVDRLAVAKVSQSTHEFTSWNDIFGVNLPLKTVDDFDKFEESLNQSIQTDAEKQKEAKEKQNILRKKFTSQIAQYTDYMKCIKNIIDSVIQRDVQLLYSGMGRVCKNVQVKRPFNKTVCFQCMTDVMLIKFPVPPIPILTATSNYLSGAANRKGSSVVSGALMS</sequence>
<dbReference type="RefSeq" id="XP_011308328.1">
    <property type="nucleotide sequence ID" value="XM_011310026.1"/>
</dbReference>
<feature type="compositionally biased region" description="Basic and acidic residues" evidence="1">
    <location>
        <begin position="124"/>
        <end position="134"/>
    </location>
</feature>
<feature type="region of interest" description="Disordered" evidence="1">
    <location>
        <begin position="124"/>
        <end position="231"/>
    </location>
</feature>
<dbReference type="KEGG" id="fas:105269627"/>
<proteinExistence type="predicted"/>
<organism evidence="2 3">
    <name type="scientific">Fopius arisanus</name>
    <dbReference type="NCBI Taxonomy" id="64838"/>
    <lineage>
        <taxon>Eukaryota</taxon>
        <taxon>Metazoa</taxon>
        <taxon>Ecdysozoa</taxon>
        <taxon>Arthropoda</taxon>
        <taxon>Hexapoda</taxon>
        <taxon>Insecta</taxon>
        <taxon>Pterygota</taxon>
        <taxon>Neoptera</taxon>
        <taxon>Endopterygota</taxon>
        <taxon>Hymenoptera</taxon>
        <taxon>Apocrita</taxon>
        <taxon>Ichneumonoidea</taxon>
        <taxon>Braconidae</taxon>
        <taxon>Opiinae</taxon>
        <taxon>Fopius</taxon>
    </lineage>
</organism>
<accession>A0A9R1TFX0</accession>
<dbReference type="OrthoDB" id="7685730at2759"/>